<protein>
    <submittedName>
        <fullName evidence="1">Uncharacterized protein</fullName>
    </submittedName>
</protein>
<feature type="non-terminal residue" evidence="1">
    <location>
        <position position="32"/>
    </location>
</feature>
<evidence type="ECO:0000313" key="1">
    <source>
        <dbReference type="EMBL" id="SVD42222.1"/>
    </source>
</evidence>
<sequence>WNSTAGNTRPAGCILRAQYSSNERWCYFYWHI</sequence>
<reference evidence="1" key="1">
    <citation type="submission" date="2018-05" db="EMBL/GenBank/DDBJ databases">
        <authorList>
            <person name="Lanie J.A."/>
            <person name="Ng W.-L."/>
            <person name="Kazmierczak K.M."/>
            <person name="Andrzejewski T.M."/>
            <person name="Davidsen T.M."/>
            <person name="Wayne K.J."/>
            <person name="Tettelin H."/>
            <person name="Glass J.I."/>
            <person name="Rusch D."/>
            <person name="Podicherti R."/>
            <person name="Tsui H.-C.T."/>
            <person name="Winkler M.E."/>
        </authorList>
    </citation>
    <scope>NUCLEOTIDE SEQUENCE</scope>
</reference>
<accession>A0A382V6U3</accession>
<gene>
    <name evidence="1" type="ORF">METZ01_LOCUS395076</name>
</gene>
<organism evidence="1">
    <name type="scientific">marine metagenome</name>
    <dbReference type="NCBI Taxonomy" id="408172"/>
    <lineage>
        <taxon>unclassified sequences</taxon>
        <taxon>metagenomes</taxon>
        <taxon>ecological metagenomes</taxon>
    </lineage>
</organism>
<proteinExistence type="predicted"/>
<name>A0A382V6U3_9ZZZZ</name>
<dbReference type="AlphaFoldDB" id="A0A382V6U3"/>
<dbReference type="EMBL" id="UINC01149628">
    <property type="protein sequence ID" value="SVD42222.1"/>
    <property type="molecule type" value="Genomic_DNA"/>
</dbReference>
<feature type="non-terminal residue" evidence="1">
    <location>
        <position position="1"/>
    </location>
</feature>